<reference evidence="4 5" key="1">
    <citation type="submission" date="2015-09" db="EMBL/GenBank/DDBJ databases">
        <authorList>
            <person name="Jackson K.R."/>
            <person name="Lunt B.L."/>
            <person name="Fisher J.N.B."/>
            <person name="Gardner A.V."/>
            <person name="Bailey M.E."/>
            <person name="Deus L.M."/>
            <person name="Earl A.S."/>
            <person name="Gibby P.D."/>
            <person name="Hartmann K.A."/>
            <person name="Liu J.E."/>
            <person name="Manci A.M."/>
            <person name="Nielsen D.A."/>
            <person name="Solomon M.B."/>
            <person name="Breakwell D.P."/>
            <person name="Burnett S.H."/>
            <person name="Grose J.H."/>
        </authorList>
    </citation>
    <scope>NUCLEOTIDE SEQUENCE [LARGE SCALE GENOMIC DNA]</scope>
    <source>
        <strain evidence="4 5">16</strain>
    </source>
</reference>
<name>A0A0P6VT71_9HYPH</name>
<accession>A0A0P6VT71</accession>
<evidence type="ECO:0000256" key="1">
    <source>
        <dbReference type="ARBA" id="ARBA00022450"/>
    </source>
</evidence>
<proteinExistence type="predicted"/>
<dbReference type="PROSITE" id="PS50075">
    <property type="entry name" value="CARRIER"/>
    <property type="match status" value="1"/>
</dbReference>
<dbReference type="EMBL" id="LJYW01000001">
    <property type="protein sequence ID" value="KPL54447.1"/>
    <property type="molecule type" value="Genomic_DNA"/>
</dbReference>
<keyword evidence="1" id="KW-0596">Phosphopantetheine</keyword>
<evidence type="ECO:0000256" key="2">
    <source>
        <dbReference type="ARBA" id="ARBA00022553"/>
    </source>
</evidence>
<dbReference type="InterPro" id="IPR020806">
    <property type="entry name" value="PKS_PP-bd"/>
</dbReference>
<dbReference type="PROSITE" id="PS00012">
    <property type="entry name" value="PHOSPHOPANTETHEINE"/>
    <property type="match status" value="1"/>
</dbReference>
<evidence type="ECO:0000313" key="4">
    <source>
        <dbReference type="EMBL" id="KPL54447.1"/>
    </source>
</evidence>
<dbReference type="STRING" id="665126.ABB55_21350"/>
<comment type="caution">
    <text evidence="4">The sequence shown here is derived from an EMBL/GenBank/DDBJ whole genome shotgun (WGS) entry which is preliminary data.</text>
</comment>
<dbReference type="SUPFAM" id="SSF47336">
    <property type="entry name" value="ACP-like"/>
    <property type="match status" value="1"/>
</dbReference>
<keyword evidence="5" id="KW-1185">Reference proteome</keyword>
<dbReference type="Pfam" id="PF00550">
    <property type="entry name" value="PP-binding"/>
    <property type="match status" value="1"/>
</dbReference>
<protein>
    <recommendedName>
        <fullName evidence="3">Carrier domain-containing protein</fullName>
    </recommendedName>
</protein>
<dbReference type="SMART" id="SM00823">
    <property type="entry name" value="PKS_PP"/>
    <property type="match status" value="1"/>
</dbReference>
<evidence type="ECO:0000313" key="5">
    <source>
        <dbReference type="Proteomes" id="UP000048984"/>
    </source>
</evidence>
<dbReference type="Gene3D" id="1.10.1200.10">
    <property type="entry name" value="ACP-like"/>
    <property type="match status" value="1"/>
</dbReference>
<keyword evidence="2" id="KW-0597">Phosphoprotein</keyword>
<dbReference type="GO" id="GO:0031177">
    <property type="term" value="F:phosphopantetheine binding"/>
    <property type="evidence" value="ECO:0007669"/>
    <property type="project" value="InterPro"/>
</dbReference>
<dbReference type="AlphaFoldDB" id="A0A0P6VT71"/>
<dbReference type="RefSeq" id="WP_054360614.1">
    <property type="nucleotide sequence ID" value="NZ_LJYW01000001.1"/>
</dbReference>
<dbReference type="InterPro" id="IPR036736">
    <property type="entry name" value="ACP-like_sf"/>
</dbReference>
<feature type="domain" description="Carrier" evidence="3">
    <location>
        <begin position="4"/>
        <end position="85"/>
    </location>
</feature>
<gene>
    <name evidence="4" type="ORF">ABB55_21350</name>
</gene>
<dbReference type="InterPro" id="IPR009081">
    <property type="entry name" value="PP-bd_ACP"/>
</dbReference>
<evidence type="ECO:0000259" key="3">
    <source>
        <dbReference type="PROSITE" id="PS50075"/>
    </source>
</evidence>
<dbReference type="Proteomes" id="UP000048984">
    <property type="component" value="Unassembled WGS sequence"/>
</dbReference>
<organism evidence="4 5">
    <name type="scientific">Prosthecodimorpha hirschii</name>
    <dbReference type="NCBI Taxonomy" id="665126"/>
    <lineage>
        <taxon>Bacteria</taxon>
        <taxon>Pseudomonadati</taxon>
        <taxon>Pseudomonadota</taxon>
        <taxon>Alphaproteobacteria</taxon>
        <taxon>Hyphomicrobiales</taxon>
        <taxon>Ancalomicrobiaceae</taxon>
        <taxon>Prosthecodimorpha</taxon>
    </lineage>
</organism>
<sequence>MTIETRRIVVDALQKAMGTFDNSELSARLNDPAGNVALSELGLDSLTGIEWCMEIETATGLELDPAVLGRLDTLSAFVAHVAGRIEAK</sequence>
<dbReference type="InterPro" id="IPR006162">
    <property type="entry name" value="Ppantetheine_attach_site"/>
</dbReference>
<reference evidence="4 5" key="2">
    <citation type="submission" date="2015-10" db="EMBL/GenBank/DDBJ databases">
        <title>Draft Genome Sequence of Prosthecomicrobium hirschii ATCC 27832.</title>
        <authorList>
            <person name="Daniel J."/>
            <person name="Givan S.A."/>
            <person name="Brun Y.V."/>
            <person name="Brown P.J."/>
        </authorList>
    </citation>
    <scope>NUCLEOTIDE SEQUENCE [LARGE SCALE GENOMIC DNA]</scope>
    <source>
        <strain evidence="4 5">16</strain>
    </source>
</reference>